<dbReference type="WBParaSite" id="HNAJ_0000981001-mRNA-1">
    <property type="protein sequence ID" value="HNAJ_0000981001-mRNA-1"/>
    <property type="gene ID" value="HNAJ_0000981001"/>
</dbReference>
<dbReference type="SUPFAM" id="SSF50729">
    <property type="entry name" value="PH domain-like"/>
    <property type="match status" value="1"/>
</dbReference>
<reference evidence="1 2" key="2">
    <citation type="submission" date="2018-11" db="EMBL/GenBank/DDBJ databases">
        <authorList>
            <consortium name="Pathogen Informatics"/>
        </authorList>
    </citation>
    <scope>NUCLEOTIDE SEQUENCE [LARGE SCALE GENOMIC DNA]</scope>
</reference>
<sequence length="121" mass="12954">MEVPRPQNRLEIVSSMRRIRYEFKAKGVKKQKALIKVSADGVFVYGRNKSKSLEGGGEGSTANNVSPTTAAAAAAVSGGLLGLGLRSPSALSCVHPSNVILYHPIYRLQWSSGLLIHLHGQ</sequence>
<keyword evidence="2" id="KW-1185">Reference proteome</keyword>
<protein>
    <submittedName>
        <fullName evidence="3">MADS-box domain-containing protein</fullName>
    </submittedName>
</protein>
<evidence type="ECO:0000313" key="2">
    <source>
        <dbReference type="Proteomes" id="UP000278807"/>
    </source>
</evidence>
<dbReference type="Proteomes" id="UP000278807">
    <property type="component" value="Unassembled WGS sequence"/>
</dbReference>
<name>A0A0R3TQI6_RODNA</name>
<dbReference type="Gene3D" id="2.30.29.30">
    <property type="entry name" value="Pleckstrin-homology domain (PH domain)/Phosphotyrosine-binding domain (PTB)"/>
    <property type="match status" value="1"/>
</dbReference>
<dbReference type="InterPro" id="IPR011993">
    <property type="entry name" value="PH-like_dom_sf"/>
</dbReference>
<reference evidence="3" key="1">
    <citation type="submission" date="2017-02" db="UniProtKB">
        <authorList>
            <consortium name="WormBaseParasite"/>
        </authorList>
    </citation>
    <scope>IDENTIFICATION</scope>
</reference>
<proteinExistence type="predicted"/>
<dbReference type="AlphaFoldDB" id="A0A0R3TQI6"/>
<organism evidence="3">
    <name type="scientific">Rodentolepis nana</name>
    <name type="common">Dwarf tapeworm</name>
    <name type="synonym">Hymenolepis nana</name>
    <dbReference type="NCBI Taxonomy" id="102285"/>
    <lineage>
        <taxon>Eukaryota</taxon>
        <taxon>Metazoa</taxon>
        <taxon>Spiralia</taxon>
        <taxon>Lophotrochozoa</taxon>
        <taxon>Platyhelminthes</taxon>
        <taxon>Cestoda</taxon>
        <taxon>Eucestoda</taxon>
        <taxon>Cyclophyllidea</taxon>
        <taxon>Hymenolepididae</taxon>
        <taxon>Rodentolepis</taxon>
    </lineage>
</organism>
<accession>A0A0R3TQI6</accession>
<dbReference type="EMBL" id="UZAE01012754">
    <property type="protein sequence ID" value="VDO06477.1"/>
    <property type="molecule type" value="Genomic_DNA"/>
</dbReference>
<dbReference type="OrthoDB" id="10030336at2759"/>
<evidence type="ECO:0000313" key="1">
    <source>
        <dbReference type="EMBL" id="VDO06477.1"/>
    </source>
</evidence>
<evidence type="ECO:0000313" key="3">
    <source>
        <dbReference type="WBParaSite" id="HNAJ_0000981001-mRNA-1"/>
    </source>
</evidence>
<dbReference type="STRING" id="102285.A0A0R3TQI6"/>
<gene>
    <name evidence="1" type="ORF">HNAJ_LOCUS9805</name>
</gene>